<dbReference type="InterPro" id="IPR003593">
    <property type="entry name" value="AAA+_ATPase"/>
</dbReference>
<dbReference type="PROSITE" id="PS50893">
    <property type="entry name" value="ABC_TRANSPORTER_2"/>
    <property type="match status" value="1"/>
</dbReference>
<name>M0PJ21_9EURY</name>
<protein>
    <recommendedName>
        <fullName evidence="13">ABC-type D-xylose/L-arabinose transporter</fullName>
        <ecNumber evidence="13">7.5.2.13</ecNumber>
    </recommendedName>
</protein>
<dbReference type="PANTHER" id="PTHR43875:SF15">
    <property type="entry name" value="TREHALOSE IMPORT ATP-BINDING PROTEIN SUGC"/>
    <property type="match status" value="1"/>
</dbReference>
<evidence type="ECO:0000313" key="15">
    <source>
        <dbReference type="EMBL" id="EMA70056.1"/>
    </source>
</evidence>
<dbReference type="InterPro" id="IPR012340">
    <property type="entry name" value="NA-bd_OB-fold"/>
</dbReference>
<keyword evidence="7" id="KW-0472">Membrane</keyword>
<accession>M0PJ21</accession>
<evidence type="ECO:0000256" key="5">
    <source>
        <dbReference type="ARBA" id="ARBA00022840"/>
    </source>
</evidence>
<evidence type="ECO:0000313" key="16">
    <source>
        <dbReference type="Proteomes" id="UP000011546"/>
    </source>
</evidence>
<dbReference type="InterPro" id="IPR017871">
    <property type="entry name" value="ABC_transporter-like_CS"/>
</dbReference>
<dbReference type="CDD" id="cd03301">
    <property type="entry name" value="ABC_MalK_N"/>
    <property type="match status" value="1"/>
</dbReference>
<comment type="catalytic activity">
    <reaction evidence="9">
        <text>L-arabinose(out) + ATP + H2O = L-arabinose(in) + ADP + phosphate + H(+)</text>
        <dbReference type="Rhea" id="RHEA:30007"/>
        <dbReference type="ChEBI" id="CHEBI:15377"/>
        <dbReference type="ChEBI" id="CHEBI:15378"/>
        <dbReference type="ChEBI" id="CHEBI:17535"/>
        <dbReference type="ChEBI" id="CHEBI:30616"/>
        <dbReference type="ChEBI" id="CHEBI:43474"/>
        <dbReference type="ChEBI" id="CHEBI:456216"/>
        <dbReference type="EC" id="7.5.2.13"/>
    </reaction>
    <physiologicalReaction direction="left-to-right" evidence="9">
        <dbReference type="Rhea" id="RHEA:30008"/>
    </physiologicalReaction>
</comment>
<dbReference type="InterPro" id="IPR047641">
    <property type="entry name" value="ABC_transpr_MalK/UgpC-like"/>
</dbReference>
<dbReference type="RefSeq" id="WP_008846968.1">
    <property type="nucleotide sequence ID" value="NZ_AOJH01000006.1"/>
</dbReference>
<dbReference type="AlphaFoldDB" id="M0PJ21"/>
<dbReference type="SUPFAM" id="SSF52540">
    <property type="entry name" value="P-loop containing nucleoside triphosphate hydrolases"/>
    <property type="match status" value="1"/>
</dbReference>
<feature type="domain" description="ABC transporter" evidence="14">
    <location>
        <begin position="4"/>
        <end position="239"/>
    </location>
</feature>
<organism evidence="15 16">
    <name type="scientific">Halorubrum kocurii JCM 14978</name>
    <dbReference type="NCBI Taxonomy" id="1230456"/>
    <lineage>
        <taxon>Archaea</taxon>
        <taxon>Methanobacteriati</taxon>
        <taxon>Methanobacteriota</taxon>
        <taxon>Stenosarchaea group</taxon>
        <taxon>Halobacteria</taxon>
        <taxon>Halobacteriales</taxon>
        <taxon>Haloferacaceae</taxon>
        <taxon>Halorubrum</taxon>
    </lineage>
</organism>
<dbReference type="InterPro" id="IPR013611">
    <property type="entry name" value="Transp-assoc_OB_typ2"/>
</dbReference>
<evidence type="ECO:0000256" key="10">
    <source>
        <dbReference type="ARBA" id="ARBA00053454"/>
    </source>
</evidence>
<evidence type="ECO:0000256" key="2">
    <source>
        <dbReference type="ARBA" id="ARBA00022448"/>
    </source>
</evidence>
<dbReference type="InterPro" id="IPR027417">
    <property type="entry name" value="P-loop_NTPase"/>
</dbReference>
<dbReference type="Gene3D" id="2.40.50.100">
    <property type="match status" value="1"/>
</dbReference>
<evidence type="ECO:0000256" key="3">
    <source>
        <dbReference type="ARBA" id="ARBA00022475"/>
    </source>
</evidence>
<keyword evidence="3" id="KW-1003">Cell membrane</keyword>
<dbReference type="PROSITE" id="PS00211">
    <property type="entry name" value="ABC_TRANSPORTER_1"/>
    <property type="match status" value="1"/>
</dbReference>
<reference evidence="15 16" key="1">
    <citation type="journal article" date="2014" name="PLoS Genet.">
        <title>Phylogenetically driven sequencing of extremely halophilic archaea reveals strategies for static and dynamic osmo-response.</title>
        <authorList>
            <person name="Becker E.A."/>
            <person name="Seitzer P.M."/>
            <person name="Tritt A."/>
            <person name="Larsen D."/>
            <person name="Krusor M."/>
            <person name="Yao A.I."/>
            <person name="Wu D."/>
            <person name="Madern D."/>
            <person name="Eisen J.A."/>
            <person name="Darling A.E."/>
            <person name="Facciotti M.T."/>
        </authorList>
    </citation>
    <scope>NUCLEOTIDE SEQUENCE [LARGE SCALE GENOMIC DNA]</scope>
    <source>
        <strain evidence="15 16">JCM 14978</strain>
    </source>
</reference>
<dbReference type="Pfam" id="PF00005">
    <property type="entry name" value="ABC_tran"/>
    <property type="match status" value="1"/>
</dbReference>
<keyword evidence="4" id="KW-0547">Nucleotide-binding</keyword>
<keyword evidence="16" id="KW-1185">Reference proteome</keyword>
<dbReference type="GO" id="GO:0016887">
    <property type="term" value="F:ATP hydrolysis activity"/>
    <property type="evidence" value="ECO:0007669"/>
    <property type="project" value="InterPro"/>
</dbReference>
<evidence type="ECO:0000256" key="12">
    <source>
        <dbReference type="ARBA" id="ARBA00065962"/>
    </source>
</evidence>
<gene>
    <name evidence="15" type="ORF">C468_00935</name>
</gene>
<comment type="similarity">
    <text evidence="11">Belongs to the ABC transporter superfamily. Carbohydrate uptake transporter-1 (CUT1) (TC 3.A.1.1) family.</text>
</comment>
<dbReference type="Gene3D" id="3.40.50.300">
    <property type="entry name" value="P-loop containing nucleotide triphosphate hydrolases"/>
    <property type="match status" value="1"/>
</dbReference>
<dbReference type="GO" id="GO:0005524">
    <property type="term" value="F:ATP binding"/>
    <property type="evidence" value="ECO:0007669"/>
    <property type="project" value="UniProtKB-KW"/>
</dbReference>
<keyword evidence="6" id="KW-1278">Translocase</keyword>
<comment type="subunit">
    <text evidence="12">The complex is composed of two ATP-binding proteins (XacJ and XacK), two transmembrane proteins (XacH and XacI) and a solute-binding protein (XacG).</text>
</comment>
<proteinExistence type="inferred from homology"/>
<evidence type="ECO:0000256" key="1">
    <source>
        <dbReference type="ARBA" id="ARBA00004202"/>
    </source>
</evidence>
<dbReference type="SMART" id="SM00382">
    <property type="entry name" value="AAA"/>
    <property type="match status" value="1"/>
</dbReference>
<evidence type="ECO:0000259" key="14">
    <source>
        <dbReference type="PROSITE" id="PS50893"/>
    </source>
</evidence>
<dbReference type="GO" id="GO:0008643">
    <property type="term" value="P:carbohydrate transport"/>
    <property type="evidence" value="ECO:0007669"/>
    <property type="project" value="InterPro"/>
</dbReference>
<dbReference type="Gene3D" id="2.40.50.140">
    <property type="entry name" value="Nucleic acid-binding proteins"/>
    <property type="match status" value="1"/>
</dbReference>
<dbReference type="GO" id="GO:0055052">
    <property type="term" value="C:ATP-binding cassette (ABC) transporter complex, substrate-binding subunit-containing"/>
    <property type="evidence" value="ECO:0007669"/>
    <property type="project" value="TreeGrafter"/>
</dbReference>
<keyword evidence="5" id="KW-0067">ATP-binding</keyword>
<dbReference type="EC" id="7.5.2.13" evidence="13"/>
<evidence type="ECO:0000256" key="9">
    <source>
        <dbReference type="ARBA" id="ARBA00051890"/>
    </source>
</evidence>
<dbReference type="FunFam" id="3.40.50.300:FF:000042">
    <property type="entry name" value="Maltose/maltodextrin ABC transporter, ATP-binding protein"/>
    <property type="match status" value="1"/>
</dbReference>
<dbReference type="InterPro" id="IPR008995">
    <property type="entry name" value="Mo/tungstate-bd_C_term_dom"/>
</dbReference>
<comment type="catalytic activity">
    <reaction evidence="8">
        <text>D-xylose(out) + ATP + H2O = D-xylose(in) + ADP + phosphate + H(+)</text>
        <dbReference type="Rhea" id="RHEA:29899"/>
        <dbReference type="ChEBI" id="CHEBI:15377"/>
        <dbReference type="ChEBI" id="CHEBI:15378"/>
        <dbReference type="ChEBI" id="CHEBI:30616"/>
        <dbReference type="ChEBI" id="CHEBI:43474"/>
        <dbReference type="ChEBI" id="CHEBI:53455"/>
        <dbReference type="ChEBI" id="CHEBI:456216"/>
        <dbReference type="EC" id="7.5.2.13"/>
    </reaction>
    <physiologicalReaction direction="left-to-right" evidence="8">
        <dbReference type="Rhea" id="RHEA:29900"/>
    </physiologicalReaction>
</comment>
<dbReference type="OrthoDB" id="18368at2157"/>
<dbReference type="STRING" id="1230456.C468_00935"/>
<evidence type="ECO:0000256" key="4">
    <source>
        <dbReference type="ARBA" id="ARBA00022741"/>
    </source>
</evidence>
<dbReference type="InterPro" id="IPR015855">
    <property type="entry name" value="ABC_transpr_MalK-like"/>
</dbReference>
<evidence type="ECO:0000256" key="11">
    <source>
        <dbReference type="ARBA" id="ARBA00061029"/>
    </source>
</evidence>
<dbReference type="EMBL" id="AOJH01000006">
    <property type="protein sequence ID" value="EMA70056.1"/>
    <property type="molecule type" value="Genomic_DNA"/>
</dbReference>
<dbReference type="Proteomes" id="UP000011546">
    <property type="component" value="Unassembled WGS sequence"/>
</dbReference>
<dbReference type="SUPFAM" id="SSF50331">
    <property type="entry name" value="MOP-like"/>
    <property type="match status" value="1"/>
</dbReference>
<comment type="subcellular location">
    <subcellularLocation>
        <location evidence="1">Cell membrane</location>
        <topology evidence="1">Peripheral membrane protein</topology>
    </subcellularLocation>
</comment>
<dbReference type="Pfam" id="PF08402">
    <property type="entry name" value="TOBE_2"/>
    <property type="match status" value="1"/>
</dbReference>
<evidence type="ECO:0000256" key="13">
    <source>
        <dbReference type="ARBA" id="ARBA00066315"/>
    </source>
</evidence>
<sequence>MTRVTLEGVSKVYNDAQGTERAVDDLNMTIGDGQFAVIVGPSGCGKTTTLRMIAGLETVTEGTINIGDREVQDLAPAERNVAMVFQNYALYPSMTGRENMAYGLKHAGGMSKDERDEHVTEMAELLEITDILDDTPDEMSGGQKQRVALGRAIVREPDVFLLDEPLSNLDAKLRSEMRRELQRIHRDLDITTIYVTHDQKEAMTMSDRIAILNDGRLQQAASPEEAYTQPANRFVGEFLGSPSMNTVERSVDGETVSLFGQELGTIDSTGADGRVRNVVFGLRPEDIVVGESRDLSATASVTEVEYQGDGNFLFLSVENTDMTVRAPASVRPSPGDLVTAGIDRANVYLFDADSGEAISLKNQAVQ</sequence>
<dbReference type="PATRIC" id="fig|1230456.3.peg.172"/>
<comment type="function">
    <text evidence="10">Part of the ABC transporter complex XacGHIJK involved in the uptake of xylose and arabinose. Responsible for energy coupling to the transport system.</text>
</comment>
<keyword evidence="2" id="KW-0813">Transport</keyword>
<dbReference type="InterPro" id="IPR003439">
    <property type="entry name" value="ABC_transporter-like_ATP-bd"/>
</dbReference>
<dbReference type="PANTHER" id="PTHR43875">
    <property type="entry name" value="MALTODEXTRIN IMPORT ATP-BINDING PROTEIN MSMX"/>
    <property type="match status" value="1"/>
</dbReference>
<evidence type="ECO:0000256" key="8">
    <source>
        <dbReference type="ARBA" id="ARBA00050355"/>
    </source>
</evidence>
<dbReference type="GO" id="GO:0140359">
    <property type="term" value="F:ABC-type transporter activity"/>
    <property type="evidence" value="ECO:0007669"/>
    <property type="project" value="InterPro"/>
</dbReference>
<comment type="caution">
    <text evidence="15">The sequence shown here is derived from an EMBL/GenBank/DDBJ whole genome shotgun (WGS) entry which is preliminary data.</text>
</comment>
<evidence type="ECO:0000256" key="6">
    <source>
        <dbReference type="ARBA" id="ARBA00022967"/>
    </source>
</evidence>
<evidence type="ECO:0000256" key="7">
    <source>
        <dbReference type="ARBA" id="ARBA00023136"/>
    </source>
</evidence>